<feature type="compositionally biased region" description="Polar residues" evidence="4">
    <location>
        <begin position="312"/>
        <end position="326"/>
    </location>
</feature>
<reference evidence="5" key="2">
    <citation type="submission" date="2022-10" db="EMBL/GenBank/DDBJ databases">
        <authorList>
            <consortium name="ENA_rothamsted_submissions"/>
            <consortium name="culmorum"/>
            <person name="King R."/>
        </authorList>
    </citation>
    <scope>NUCLEOTIDE SEQUENCE</scope>
</reference>
<dbReference type="GO" id="GO:0000900">
    <property type="term" value="F:mRNA regulatory element binding translation repressor activity"/>
    <property type="evidence" value="ECO:0007669"/>
    <property type="project" value="InterPro"/>
</dbReference>
<organism evidence="5 6">
    <name type="scientific">Diatraea saccharalis</name>
    <name type="common">sugarcane borer</name>
    <dbReference type="NCBI Taxonomy" id="40085"/>
    <lineage>
        <taxon>Eukaryota</taxon>
        <taxon>Metazoa</taxon>
        <taxon>Ecdysozoa</taxon>
        <taxon>Arthropoda</taxon>
        <taxon>Hexapoda</taxon>
        <taxon>Insecta</taxon>
        <taxon>Pterygota</taxon>
        <taxon>Neoptera</taxon>
        <taxon>Endopterygota</taxon>
        <taxon>Lepidoptera</taxon>
        <taxon>Glossata</taxon>
        <taxon>Ditrysia</taxon>
        <taxon>Pyraloidea</taxon>
        <taxon>Crambidae</taxon>
        <taxon>Crambinae</taxon>
        <taxon>Diatraea</taxon>
    </lineage>
</organism>
<feature type="compositionally biased region" description="Basic and acidic residues" evidence="4">
    <location>
        <begin position="237"/>
        <end position="270"/>
    </location>
</feature>
<dbReference type="OrthoDB" id="5985142at2759"/>
<dbReference type="PANTHER" id="PTHR13154:SF6">
    <property type="entry name" value="GEO05078P1"/>
    <property type="match status" value="1"/>
</dbReference>
<evidence type="ECO:0000313" key="6">
    <source>
        <dbReference type="Proteomes" id="UP001153714"/>
    </source>
</evidence>
<evidence type="ECO:0000256" key="2">
    <source>
        <dbReference type="ARBA" id="ARBA00022843"/>
    </source>
</evidence>
<dbReference type="AlphaFoldDB" id="A0A9N9R6Q6"/>
<dbReference type="InterPro" id="IPR009818">
    <property type="entry name" value="PAM2_motif"/>
</dbReference>
<dbReference type="GO" id="GO:0005737">
    <property type="term" value="C:cytoplasm"/>
    <property type="evidence" value="ECO:0007669"/>
    <property type="project" value="TreeGrafter"/>
</dbReference>
<dbReference type="Pfam" id="PF07145">
    <property type="entry name" value="PAM2"/>
    <property type="match status" value="1"/>
</dbReference>
<evidence type="ECO:0000256" key="1">
    <source>
        <dbReference type="ARBA" id="ARBA00006858"/>
    </source>
</evidence>
<dbReference type="GO" id="GO:0045947">
    <property type="term" value="P:negative regulation of translational initiation"/>
    <property type="evidence" value="ECO:0007669"/>
    <property type="project" value="InterPro"/>
</dbReference>
<evidence type="ECO:0000256" key="3">
    <source>
        <dbReference type="ARBA" id="ARBA00022845"/>
    </source>
</evidence>
<comment type="similarity">
    <text evidence="1">Belongs to the PAIP2 family.</text>
</comment>
<evidence type="ECO:0000313" key="5">
    <source>
        <dbReference type="EMBL" id="CAG9790652.1"/>
    </source>
</evidence>
<dbReference type="InterPro" id="IPR040396">
    <property type="entry name" value="PAIP2-like"/>
</dbReference>
<dbReference type="PANTHER" id="PTHR13154">
    <property type="entry name" value="POLYADENYLATE-BINDING PROTEIN-INTERACTING PROTEIN 2"/>
    <property type="match status" value="1"/>
</dbReference>
<feature type="compositionally biased region" description="Polar residues" evidence="4">
    <location>
        <begin position="131"/>
        <end position="147"/>
    </location>
</feature>
<gene>
    <name evidence="5" type="ORF">DIATSA_LOCUS8315</name>
</gene>
<feature type="compositionally biased region" description="Polar residues" evidence="4">
    <location>
        <begin position="197"/>
        <end position="210"/>
    </location>
</feature>
<dbReference type="EMBL" id="OU893354">
    <property type="protein sequence ID" value="CAG9790652.1"/>
    <property type="molecule type" value="Genomic_DNA"/>
</dbReference>
<feature type="region of interest" description="Disordered" evidence="4">
    <location>
        <begin position="129"/>
        <end position="386"/>
    </location>
</feature>
<evidence type="ECO:0000256" key="4">
    <source>
        <dbReference type="SAM" id="MobiDB-lite"/>
    </source>
</evidence>
<feature type="compositionally biased region" description="Basic and acidic residues" evidence="4">
    <location>
        <begin position="357"/>
        <end position="379"/>
    </location>
</feature>
<reference evidence="5" key="1">
    <citation type="submission" date="2021-12" db="EMBL/GenBank/DDBJ databases">
        <authorList>
            <person name="King R."/>
        </authorList>
    </citation>
    <scope>NUCLEOTIDE SEQUENCE</scope>
</reference>
<accession>A0A9N9R6Q6</accession>
<proteinExistence type="inferred from homology"/>
<sequence>MSKMKIPQTTGGYYSNEENGQWQPNGVIIDSGVGGGVVGSGDAGVHRPPVYPLHIPRGHIPAGYVMAGAFYPPAGAYPVQPPPHDDFEDYMWMENEEEFDKQVMQQLEEEALMEQCIEAMLEDEQRERNRPNANGHTQYPTTSNGTGLSLEETVSRSTLNPLAAEFVPTARVQPPAAEERIETVEVPPVESVKTPEESQPQSNVENQDSVDATDHKPEVTAESPTQETPEVSAADIQIDKDKRPKDKDNKKDTKPKVDAKKTNVKAEIRAKVKPQAVKSEPKVTQKKKEPTKSVKSEVKVEEKTESPVTETAKPQQSNAEETSTTGFKPINYAAAARATKPKKPSTPPADITPTTTKQDKDKKPERKTEKPTPKPDKVTQRKNSMK</sequence>
<evidence type="ECO:0008006" key="7">
    <source>
        <dbReference type="Google" id="ProtNLM"/>
    </source>
</evidence>
<keyword evidence="2" id="KW-0832">Ubl conjugation</keyword>
<keyword evidence="6" id="KW-1185">Reference proteome</keyword>
<protein>
    <recommendedName>
        <fullName evidence="7">Ataxin-2 C-terminal domain-containing protein</fullName>
    </recommendedName>
</protein>
<feature type="compositionally biased region" description="Basic and acidic residues" evidence="4">
    <location>
        <begin position="279"/>
        <end position="305"/>
    </location>
</feature>
<dbReference type="Proteomes" id="UP001153714">
    <property type="component" value="Chromosome 23"/>
</dbReference>
<name>A0A9N9R6Q6_9NEOP</name>
<keyword evidence="3" id="KW-0810">Translation regulation</keyword>